<dbReference type="Proteomes" id="UP000681041">
    <property type="component" value="Chromosome"/>
</dbReference>
<evidence type="ECO:0000313" key="3">
    <source>
        <dbReference type="EMBL" id="QUH23054.1"/>
    </source>
</evidence>
<dbReference type="InterPro" id="IPR042003">
    <property type="entry name" value="Sortase_E"/>
</dbReference>
<dbReference type="OrthoDB" id="75118at2157"/>
<dbReference type="GO" id="GO:0016787">
    <property type="term" value="F:hydrolase activity"/>
    <property type="evidence" value="ECO:0007669"/>
    <property type="project" value="UniProtKB-KW"/>
</dbReference>
<name>A0A8T8K3P8_9EURY</name>
<evidence type="ECO:0000256" key="1">
    <source>
        <dbReference type="ARBA" id="ARBA00022801"/>
    </source>
</evidence>
<dbReference type="AlphaFoldDB" id="A0A8T8K3P8"/>
<feature type="transmembrane region" description="Helical" evidence="2">
    <location>
        <begin position="173"/>
        <end position="195"/>
    </location>
</feature>
<dbReference type="InterPro" id="IPR023365">
    <property type="entry name" value="Sortase_dom-sf"/>
</dbReference>
<proteinExistence type="predicted"/>
<keyword evidence="2" id="KW-0812">Transmembrane</keyword>
<keyword evidence="4" id="KW-1185">Reference proteome</keyword>
<dbReference type="InterPro" id="IPR005754">
    <property type="entry name" value="Sortase"/>
</dbReference>
<dbReference type="KEGG" id="meme:HYG87_04355"/>
<feature type="transmembrane region" description="Helical" evidence="2">
    <location>
        <begin position="6"/>
        <end position="27"/>
    </location>
</feature>
<evidence type="ECO:0000313" key="4">
    <source>
        <dbReference type="Proteomes" id="UP000681041"/>
    </source>
</evidence>
<dbReference type="GeneID" id="64819970"/>
<dbReference type="CDD" id="cd05830">
    <property type="entry name" value="Sortase_E"/>
    <property type="match status" value="1"/>
</dbReference>
<accession>A0A8T8K3P8</accession>
<evidence type="ECO:0000256" key="2">
    <source>
        <dbReference type="SAM" id="Phobius"/>
    </source>
</evidence>
<reference evidence="3" key="1">
    <citation type="submission" date="2020-07" db="EMBL/GenBank/DDBJ databases">
        <title>Methanobacterium. sp. MethCan genome.</title>
        <authorList>
            <person name="Postec A."/>
            <person name="Quemeneur M."/>
        </authorList>
    </citation>
    <scope>NUCLEOTIDE SEQUENCE</scope>
    <source>
        <strain evidence="3">MethCAN</strain>
    </source>
</reference>
<dbReference type="SUPFAM" id="SSF63817">
    <property type="entry name" value="Sortase"/>
    <property type="match status" value="1"/>
</dbReference>
<keyword evidence="1" id="KW-0378">Hydrolase</keyword>
<sequence length="239" mass="26667">MRISTFFIVVGMLIISLYFLIDVSFYASQIVMENNTTTAVVVMPSIDVTQNINNKSVSYGVYHEPQSMKPGNGTVILFGHRTMYGSPFFKLDGLKAGDSVFLEWPGVGKGEYRVNNTFIVPASYRISVEQGEKLFLITCHPIGSARERLIVETDLVSLTPLNETFTQDNPENYYAILMIAGFLIGGLALTYFYPVNEDKKIVLFVVIALTLFLTLAYLFPIPPDFITGKLSDINNLFGI</sequence>
<dbReference type="Pfam" id="PF04203">
    <property type="entry name" value="Sortase"/>
    <property type="match status" value="1"/>
</dbReference>
<protein>
    <submittedName>
        <fullName evidence="3">Class E sortase</fullName>
    </submittedName>
</protein>
<dbReference type="EMBL" id="CP058560">
    <property type="protein sequence ID" value="QUH23054.1"/>
    <property type="molecule type" value="Genomic_DNA"/>
</dbReference>
<gene>
    <name evidence="3" type="ORF">HYG87_04355</name>
</gene>
<organism evidence="3 4">
    <name type="scientific">Methanobacterium alkalithermotolerans</name>
    <dbReference type="NCBI Taxonomy" id="2731220"/>
    <lineage>
        <taxon>Archaea</taxon>
        <taxon>Methanobacteriati</taxon>
        <taxon>Methanobacteriota</taxon>
        <taxon>Methanomada group</taxon>
        <taxon>Methanobacteria</taxon>
        <taxon>Methanobacteriales</taxon>
        <taxon>Methanobacteriaceae</taxon>
        <taxon>Methanobacterium</taxon>
    </lineage>
</organism>
<dbReference type="Gene3D" id="2.40.260.10">
    <property type="entry name" value="Sortase"/>
    <property type="match status" value="1"/>
</dbReference>
<keyword evidence="2" id="KW-1133">Transmembrane helix</keyword>
<keyword evidence="2" id="KW-0472">Membrane</keyword>
<feature type="transmembrane region" description="Helical" evidence="2">
    <location>
        <begin position="201"/>
        <end position="219"/>
    </location>
</feature>
<dbReference type="RefSeq" id="WP_211534002.1">
    <property type="nucleotide sequence ID" value="NZ_CP058560.1"/>
</dbReference>